<keyword evidence="3" id="KW-1185">Reference proteome</keyword>
<dbReference type="Proteomes" id="UP000094256">
    <property type="component" value="Chromosome"/>
</dbReference>
<sequence length="179" mass="18532">MKALQKLAFAAAACALTGQAAAEPLRARACLTAPEAESLLITVIPDALEEVSHTCANQLPAGALLRSPSRAFGDSYRTLADANWPNTRRALAKILPPDAAPMLDNDLARLMLISLAGPIVAQQVTPADCGPANRFLTMIAPLPPKNAVAAIVAAMQIAATDRKNGTKPAAIPVCSFGAQ</sequence>
<proteinExistence type="predicted"/>
<keyword evidence="1" id="KW-0732">Signal</keyword>
<accession>A0A1B3ZBY1</accession>
<feature type="chain" id="PRO_5008556408" evidence="1">
    <location>
        <begin position="23"/>
        <end position="179"/>
    </location>
</feature>
<feature type="signal peptide" evidence="1">
    <location>
        <begin position="1"/>
        <end position="22"/>
    </location>
</feature>
<evidence type="ECO:0000313" key="2">
    <source>
        <dbReference type="EMBL" id="AOH84920.1"/>
    </source>
</evidence>
<evidence type="ECO:0000256" key="1">
    <source>
        <dbReference type="SAM" id="SignalP"/>
    </source>
</evidence>
<dbReference type="OrthoDB" id="7594050at2"/>
<dbReference type="AlphaFoldDB" id="A0A1B3ZBY1"/>
<dbReference type="EMBL" id="CP014168">
    <property type="protein sequence ID" value="AOH84920.1"/>
    <property type="molecule type" value="Genomic_DNA"/>
</dbReference>
<name>A0A1B3ZBY1_9SPHN</name>
<dbReference type="RefSeq" id="WP_069205471.1">
    <property type="nucleotide sequence ID" value="NZ_CP014168.1"/>
</dbReference>
<protein>
    <submittedName>
        <fullName evidence="2">Uncharacterized protein</fullName>
    </submittedName>
</protein>
<organism evidence="2 3">
    <name type="scientific">Sphingomonas panacis</name>
    <dbReference type="NCBI Taxonomy" id="1560345"/>
    <lineage>
        <taxon>Bacteria</taxon>
        <taxon>Pseudomonadati</taxon>
        <taxon>Pseudomonadota</taxon>
        <taxon>Alphaproteobacteria</taxon>
        <taxon>Sphingomonadales</taxon>
        <taxon>Sphingomonadaceae</taxon>
        <taxon>Sphingomonas</taxon>
    </lineage>
</organism>
<evidence type="ECO:0000313" key="3">
    <source>
        <dbReference type="Proteomes" id="UP000094256"/>
    </source>
</evidence>
<dbReference type="STRING" id="1560345.AWL63_14090"/>
<reference evidence="2 3" key="1">
    <citation type="submission" date="2016-01" db="EMBL/GenBank/DDBJ databases">
        <title>Complete genome and mega plasmid sequence of Sphingomonas panacis DCY99 elicits systemic resistance in rice to Xanthomonas oryzae.</title>
        <authorList>
            <person name="Kim Y.J."/>
            <person name="Yang D.C."/>
            <person name="Sing P."/>
        </authorList>
    </citation>
    <scope>NUCLEOTIDE SEQUENCE [LARGE SCALE GENOMIC DNA]</scope>
    <source>
        <strain evidence="2 3">DCY99</strain>
    </source>
</reference>
<dbReference type="KEGG" id="span:AWL63_14090"/>
<gene>
    <name evidence="2" type="ORF">AWL63_14090</name>
</gene>